<evidence type="ECO:0008006" key="2">
    <source>
        <dbReference type="Google" id="ProtNLM"/>
    </source>
</evidence>
<dbReference type="PANTHER" id="PTHR46773">
    <property type="match status" value="1"/>
</dbReference>
<evidence type="ECO:0000313" key="1">
    <source>
        <dbReference type="EMBL" id="AFK33750.1"/>
    </source>
</evidence>
<name>I3S0F8_MEDTR</name>
<protein>
    <recommendedName>
        <fullName evidence="2">Kelch-type beta propeller</fullName>
    </recommendedName>
</protein>
<organism evidence="1">
    <name type="scientific">Medicago truncatula</name>
    <name type="common">Barrel medic</name>
    <name type="synonym">Medicago tribuloides</name>
    <dbReference type="NCBI Taxonomy" id="3880"/>
    <lineage>
        <taxon>Eukaryota</taxon>
        <taxon>Viridiplantae</taxon>
        <taxon>Streptophyta</taxon>
        <taxon>Embryophyta</taxon>
        <taxon>Tracheophyta</taxon>
        <taxon>Spermatophyta</taxon>
        <taxon>Magnoliopsida</taxon>
        <taxon>eudicotyledons</taxon>
        <taxon>Gunneridae</taxon>
        <taxon>Pentapetalae</taxon>
        <taxon>rosids</taxon>
        <taxon>fabids</taxon>
        <taxon>Fabales</taxon>
        <taxon>Fabaceae</taxon>
        <taxon>Papilionoideae</taxon>
        <taxon>50 kb inversion clade</taxon>
        <taxon>NPAAA clade</taxon>
        <taxon>Hologalegina</taxon>
        <taxon>IRL clade</taxon>
        <taxon>Trifolieae</taxon>
        <taxon>Medicago</taxon>
    </lineage>
</organism>
<sequence length="210" mass="23479">MVRPSVKLGSAKLVVICVSLLGFALIADFLWASSSPSSSYFPRSTFKTSTIIIPKEKEQKKKNSVRLLADAYADLPAPQLVWEKMKTSPVPRLDGAAIQIRNLFFVFAGYADINTVHSHVDIYNFDDGTWGGRFDMPKEMAHSHLGMATDGRYIYIVNGQYGPQCRGPTSDTFVLDTETKQWSGLPPLPVPRYAPATQLWRGRLHVMGWQ</sequence>
<dbReference type="SUPFAM" id="SSF117281">
    <property type="entry name" value="Kelch motif"/>
    <property type="match status" value="1"/>
</dbReference>
<dbReference type="ExpressionAtlas" id="I3S0F8">
    <property type="expression patterns" value="differential"/>
</dbReference>
<dbReference type="AlphaFoldDB" id="I3S0F8"/>
<dbReference type="Gene3D" id="2.120.10.80">
    <property type="entry name" value="Kelch-type beta propeller"/>
    <property type="match status" value="1"/>
</dbReference>
<accession>I3S0F8</accession>
<dbReference type="PANTHER" id="PTHR46773:SF5">
    <property type="entry name" value="OS04G0487100 PROTEIN"/>
    <property type="match status" value="1"/>
</dbReference>
<dbReference type="EMBL" id="BT133955">
    <property type="protein sequence ID" value="AFK33750.1"/>
    <property type="molecule type" value="mRNA"/>
</dbReference>
<dbReference type="Pfam" id="PF01344">
    <property type="entry name" value="Kelch_1"/>
    <property type="match status" value="1"/>
</dbReference>
<dbReference type="InterPro" id="IPR053256">
    <property type="entry name" value="Kelch_repeat-containing"/>
</dbReference>
<dbReference type="InterPro" id="IPR015915">
    <property type="entry name" value="Kelch-typ_b-propeller"/>
</dbReference>
<dbReference type="InterPro" id="IPR006652">
    <property type="entry name" value="Kelch_1"/>
</dbReference>
<proteinExistence type="evidence at transcript level"/>
<reference evidence="1" key="1">
    <citation type="submission" date="2012-05" db="EMBL/GenBank/DDBJ databases">
        <authorList>
            <person name="Krishnakumar V."/>
            <person name="Cheung F."/>
            <person name="Xiao Y."/>
            <person name="Chan A."/>
            <person name="Moskal W.A."/>
            <person name="Town C.D."/>
        </authorList>
    </citation>
    <scope>NUCLEOTIDE SEQUENCE</scope>
</reference>